<comment type="function">
    <text evidence="8">Serine protease involved in intramembrane proteolysis.</text>
</comment>
<dbReference type="InterPro" id="IPR022764">
    <property type="entry name" value="Peptidase_S54_rhomboid_dom"/>
</dbReference>
<dbReference type="PANTHER" id="PTHR22936:SF103">
    <property type="entry name" value="RHOMBOID-LIKE PROTEIN"/>
    <property type="match status" value="1"/>
</dbReference>
<comment type="catalytic activity">
    <reaction evidence="1 8">
        <text>Cleaves type-1 transmembrane domains using a catalytic dyad composed of serine and histidine that are contributed by different transmembrane domains.</text>
        <dbReference type="EC" id="3.4.21.105"/>
    </reaction>
</comment>
<dbReference type="Pfam" id="PF01694">
    <property type="entry name" value="Rhomboid"/>
    <property type="match status" value="1"/>
</dbReference>
<keyword evidence="11" id="KW-1185">Reference proteome</keyword>
<reference evidence="10 11" key="1">
    <citation type="submission" date="2020-08" db="EMBL/GenBank/DDBJ databases">
        <title>Plant Genome Project.</title>
        <authorList>
            <person name="Zhang R.-G."/>
        </authorList>
    </citation>
    <scope>NUCLEOTIDE SEQUENCE [LARGE SCALE GENOMIC DNA]</scope>
    <source>
        <tissue evidence="10">Rhizome</tissue>
    </source>
</reference>
<feature type="transmembrane region" description="Helical" evidence="8">
    <location>
        <begin position="31"/>
        <end position="50"/>
    </location>
</feature>
<feature type="transmembrane region" description="Helical" evidence="8">
    <location>
        <begin position="223"/>
        <end position="241"/>
    </location>
</feature>
<keyword evidence="6 8" id="KW-1133">Transmembrane helix</keyword>
<feature type="transmembrane region" description="Helical" evidence="8">
    <location>
        <begin position="113"/>
        <end position="134"/>
    </location>
</feature>
<comment type="similarity">
    <text evidence="3 8">Belongs to the peptidase S54 family.</text>
</comment>
<feature type="transmembrane region" description="Helical" evidence="8">
    <location>
        <begin position="268"/>
        <end position="290"/>
    </location>
</feature>
<dbReference type="GO" id="GO:0005737">
    <property type="term" value="C:cytoplasm"/>
    <property type="evidence" value="ECO:0007669"/>
    <property type="project" value="UniProtKB-ARBA"/>
</dbReference>
<comment type="subcellular location">
    <subcellularLocation>
        <location evidence="2 8">Membrane</location>
        <topology evidence="2 8">Multi-pass membrane protein</topology>
    </subcellularLocation>
</comment>
<evidence type="ECO:0000256" key="3">
    <source>
        <dbReference type="ARBA" id="ARBA00009045"/>
    </source>
</evidence>
<dbReference type="EC" id="3.4.21.105" evidence="8"/>
<organism evidence="10 11">
    <name type="scientific">Zingiber officinale</name>
    <name type="common">Ginger</name>
    <name type="synonym">Amomum zingiber</name>
    <dbReference type="NCBI Taxonomy" id="94328"/>
    <lineage>
        <taxon>Eukaryota</taxon>
        <taxon>Viridiplantae</taxon>
        <taxon>Streptophyta</taxon>
        <taxon>Embryophyta</taxon>
        <taxon>Tracheophyta</taxon>
        <taxon>Spermatophyta</taxon>
        <taxon>Magnoliopsida</taxon>
        <taxon>Liliopsida</taxon>
        <taxon>Zingiberales</taxon>
        <taxon>Zingiberaceae</taxon>
        <taxon>Zingiber</taxon>
    </lineage>
</organism>
<dbReference type="GO" id="GO:0006508">
    <property type="term" value="P:proteolysis"/>
    <property type="evidence" value="ECO:0007669"/>
    <property type="project" value="UniProtKB-KW"/>
</dbReference>
<keyword evidence="4 8" id="KW-0812">Transmembrane</keyword>
<dbReference type="GO" id="GO:0016020">
    <property type="term" value="C:membrane"/>
    <property type="evidence" value="ECO:0007669"/>
    <property type="project" value="UniProtKB-SubCell"/>
</dbReference>
<dbReference type="InterPro" id="IPR002610">
    <property type="entry name" value="Peptidase_S54_rhomboid-like"/>
</dbReference>
<feature type="transmembrane region" description="Helical" evidence="8">
    <location>
        <begin position="170"/>
        <end position="191"/>
    </location>
</feature>
<dbReference type="PANTHER" id="PTHR22936">
    <property type="entry name" value="RHOMBOID-RELATED"/>
    <property type="match status" value="1"/>
</dbReference>
<evidence type="ECO:0000313" key="11">
    <source>
        <dbReference type="Proteomes" id="UP000734854"/>
    </source>
</evidence>
<sequence length="418" mass="45956">MADVEGNRSGAGKRSGGVAHGYREERGWMPWLVPLVLAACVAVFVVEMYVNNCPSRSQAYGSCSARFLHRFSFQPVRENPLLGPSASTLEKLGALQWSKVVHQHQAWRLVTCIWLHAGLIHLLANMLCLLFVGVRLEQQFGFVRIGIIYLLSGLGGAVLSALLLRNGISVGASGALFGLLGAMVSELIINWTIYSNRVAALLTLVVIIAINLGIGLFPHVDNFAHIGGFSSGFLLGFVLLIRPQFGWMEHEDLPFPAQILSKYKAYQYILWVIALLLLVAGFVVGLVMLFTGVNGNDHCHCFVILAFSLYCFISDNLAEPESSSPSSSAFSYSLGGLPRPQGLDSLRFSPPFCLLIVTLRLDSLELEGYICSLRFSAPLCQLRVTLWSDSPDSEFYAPFNPWFQQATLSDRIIPILRA</sequence>
<proteinExistence type="inferred from homology"/>
<dbReference type="GO" id="GO:0004252">
    <property type="term" value="F:serine-type endopeptidase activity"/>
    <property type="evidence" value="ECO:0007669"/>
    <property type="project" value="InterPro"/>
</dbReference>
<feature type="transmembrane region" description="Helical" evidence="8">
    <location>
        <begin position="198"/>
        <end position="217"/>
    </location>
</feature>
<dbReference type="InterPro" id="IPR035952">
    <property type="entry name" value="Rhomboid-like_sf"/>
</dbReference>
<keyword evidence="8" id="KW-0645">Protease</keyword>
<dbReference type="GO" id="GO:0012505">
    <property type="term" value="C:endomembrane system"/>
    <property type="evidence" value="ECO:0007669"/>
    <property type="project" value="UniProtKB-ARBA"/>
</dbReference>
<feature type="domain" description="Peptidase S54 rhomboid" evidence="9">
    <location>
        <begin position="104"/>
        <end position="240"/>
    </location>
</feature>
<gene>
    <name evidence="10" type="ORF">ZIOFF_070223</name>
</gene>
<keyword evidence="5 8" id="KW-0378">Hydrolase</keyword>
<evidence type="ECO:0000256" key="8">
    <source>
        <dbReference type="RuleBase" id="RU362115"/>
    </source>
</evidence>
<evidence type="ECO:0000256" key="2">
    <source>
        <dbReference type="ARBA" id="ARBA00004141"/>
    </source>
</evidence>
<dbReference type="Proteomes" id="UP000734854">
    <property type="component" value="Unassembled WGS sequence"/>
</dbReference>
<feature type="transmembrane region" description="Helical" evidence="8">
    <location>
        <begin position="146"/>
        <end position="164"/>
    </location>
</feature>
<dbReference type="AlphaFoldDB" id="A0A8J5EUE8"/>
<evidence type="ECO:0000256" key="1">
    <source>
        <dbReference type="ARBA" id="ARBA00000156"/>
    </source>
</evidence>
<keyword evidence="7 8" id="KW-0472">Membrane</keyword>
<comment type="caution">
    <text evidence="10">The sequence shown here is derived from an EMBL/GenBank/DDBJ whole genome shotgun (WGS) entry which is preliminary data.</text>
</comment>
<evidence type="ECO:0000256" key="4">
    <source>
        <dbReference type="ARBA" id="ARBA00022692"/>
    </source>
</evidence>
<dbReference type="Gene3D" id="1.20.1540.10">
    <property type="entry name" value="Rhomboid-like"/>
    <property type="match status" value="1"/>
</dbReference>
<evidence type="ECO:0000259" key="9">
    <source>
        <dbReference type="Pfam" id="PF01694"/>
    </source>
</evidence>
<protein>
    <recommendedName>
        <fullName evidence="8">RHOMBOID-like protein</fullName>
        <ecNumber evidence="8">3.4.21.105</ecNumber>
    </recommendedName>
</protein>
<dbReference type="FunFam" id="1.20.1540.10:FF:000019">
    <property type="entry name" value="RHOMBOID-like protein"/>
    <property type="match status" value="1"/>
</dbReference>
<dbReference type="EMBL" id="JACMSC010000020">
    <property type="protein sequence ID" value="KAG6472746.1"/>
    <property type="molecule type" value="Genomic_DNA"/>
</dbReference>
<dbReference type="SUPFAM" id="SSF144091">
    <property type="entry name" value="Rhomboid-like"/>
    <property type="match status" value="1"/>
</dbReference>
<evidence type="ECO:0000256" key="5">
    <source>
        <dbReference type="ARBA" id="ARBA00022801"/>
    </source>
</evidence>
<accession>A0A8J5EUE8</accession>
<evidence type="ECO:0000256" key="6">
    <source>
        <dbReference type="ARBA" id="ARBA00022989"/>
    </source>
</evidence>
<evidence type="ECO:0000313" key="10">
    <source>
        <dbReference type="EMBL" id="KAG6472746.1"/>
    </source>
</evidence>
<keyword evidence="8" id="KW-0720">Serine protease</keyword>
<evidence type="ECO:0000256" key="7">
    <source>
        <dbReference type="ARBA" id="ARBA00023136"/>
    </source>
</evidence>
<name>A0A8J5EUE8_ZINOF</name>